<dbReference type="PANTHER" id="PTHR10218:SF360">
    <property type="entry name" value="GUANINE NUCLEOTIDE-BINDING PROTEIN SUBUNIT ALPHA HOMOLOG"/>
    <property type="match status" value="1"/>
</dbReference>
<keyword evidence="4" id="KW-0807">Transducer</keyword>
<evidence type="ECO:0000256" key="3">
    <source>
        <dbReference type="ARBA" id="ARBA00023134"/>
    </source>
</evidence>
<evidence type="ECO:0000256" key="4">
    <source>
        <dbReference type="ARBA" id="ARBA00023224"/>
    </source>
</evidence>
<dbReference type="InterPro" id="IPR011025">
    <property type="entry name" value="GproteinA_insert"/>
</dbReference>
<evidence type="ECO:0000256" key="2">
    <source>
        <dbReference type="ARBA" id="ARBA00022741"/>
    </source>
</evidence>
<dbReference type="EMBL" id="QPFP01000015">
    <property type="protein sequence ID" value="TEB32336.1"/>
    <property type="molecule type" value="Genomic_DNA"/>
</dbReference>
<evidence type="ECO:0000256" key="5">
    <source>
        <dbReference type="PIRSR" id="PIRSR601019-1"/>
    </source>
</evidence>
<dbReference type="SUPFAM" id="SSF47895">
    <property type="entry name" value="Transducin (alpha subunit), insertion domain"/>
    <property type="match status" value="1"/>
</dbReference>
<dbReference type="GO" id="GO:0031683">
    <property type="term" value="F:G-protein beta/gamma-subunit complex binding"/>
    <property type="evidence" value="ECO:0007669"/>
    <property type="project" value="InterPro"/>
</dbReference>
<dbReference type="PANTHER" id="PTHR10218">
    <property type="entry name" value="GTP-BINDING PROTEIN ALPHA SUBUNIT"/>
    <property type="match status" value="1"/>
</dbReference>
<evidence type="ECO:0000256" key="6">
    <source>
        <dbReference type="PIRSR" id="PIRSR601019-2"/>
    </source>
</evidence>
<dbReference type="AlphaFoldDB" id="A0A4Y7TDT1"/>
<dbReference type="PROSITE" id="PS51882">
    <property type="entry name" value="G_ALPHA"/>
    <property type="match status" value="1"/>
</dbReference>
<evidence type="ECO:0000313" key="8">
    <source>
        <dbReference type="EMBL" id="TEB32336.1"/>
    </source>
</evidence>
<name>A0A4Y7TDT1_COPMI</name>
<dbReference type="GO" id="GO:0046872">
    <property type="term" value="F:metal ion binding"/>
    <property type="evidence" value="ECO:0007669"/>
    <property type="project" value="UniProtKB-KW"/>
</dbReference>
<dbReference type="Gene3D" id="3.40.50.300">
    <property type="entry name" value="P-loop containing nucleotide triphosphate hydrolases"/>
    <property type="match status" value="2"/>
</dbReference>
<dbReference type="InterPro" id="IPR027417">
    <property type="entry name" value="P-loop_NTPase"/>
</dbReference>
<keyword evidence="3 5" id="KW-0342">GTP-binding</keyword>
<dbReference type="CDD" id="cd00066">
    <property type="entry name" value="G-alpha"/>
    <property type="match status" value="1"/>
</dbReference>
<feature type="binding site" evidence="5">
    <location>
        <begin position="302"/>
        <end position="308"/>
    </location>
    <ligand>
        <name>GTP</name>
        <dbReference type="ChEBI" id="CHEBI:37565"/>
    </ligand>
</feature>
<proteinExistence type="predicted"/>
<dbReference type="GO" id="GO:0007188">
    <property type="term" value="P:adenylate cyclase-modulating G protein-coupled receptor signaling pathway"/>
    <property type="evidence" value="ECO:0007669"/>
    <property type="project" value="TreeGrafter"/>
</dbReference>
<keyword evidence="2 5" id="KW-0547">Nucleotide-binding</keyword>
<keyword evidence="6" id="KW-0460">Magnesium</keyword>
<dbReference type="GO" id="GO:0005834">
    <property type="term" value="C:heterotrimeric G-protein complex"/>
    <property type="evidence" value="ECO:0007669"/>
    <property type="project" value="TreeGrafter"/>
</dbReference>
<feature type="binding site" evidence="6">
    <location>
        <position position="308"/>
    </location>
    <ligand>
        <name>Mg(2+)</name>
        <dbReference type="ChEBI" id="CHEBI:18420"/>
    </ligand>
</feature>
<dbReference type="STRING" id="71717.A0A4Y7TDT1"/>
<feature type="binding site" evidence="5">
    <location>
        <begin position="401"/>
        <end position="404"/>
    </location>
    <ligand>
        <name>GTP</name>
        <dbReference type="ChEBI" id="CHEBI:37565"/>
    </ligand>
</feature>
<organism evidence="8 9">
    <name type="scientific">Coprinellus micaceus</name>
    <name type="common">Glistening ink-cap mushroom</name>
    <name type="synonym">Coprinus micaceus</name>
    <dbReference type="NCBI Taxonomy" id="71717"/>
    <lineage>
        <taxon>Eukaryota</taxon>
        <taxon>Fungi</taxon>
        <taxon>Dikarya</taxon>
        <taxon>Basidiomycota</taxon>
        <taxon>Agaricomycotina</taxon>
        <taxon>Agaricomycetes</taxon>
        <taxon>Agaricomycetidae</taxon>
        <taxon>Agaricales</taxon>
        <taxon>Agaricineae</taxon>
        <taxon>Psathyrellaceae</taxon>
        <taxon>Coprinellus</taxon>
    </lineage>
</organism>
<reference evidence="8 9" key="1">
    <citation type="journal article" date="2019" name="Nat. Ecol. Evol.">
        <title>Megaphylogeny resolves global patterns of mushroom evolution.</title>
        <authorList>
            <person name="Varga T."/>
            <person name="Krizsan K."/>
            <person name="Foldi C."/>
            <person name="Dima B."/>
            <person name="Sanchez-Garcia M."/>
            <person name="Sanchez-Ramirez S."/>
            <person name="Szollosi G.J."/>
            <person name="Szarkandi J.G."/>
            <person name="Papp V."/>
            <person name="Albert L."/>
            <person name="Andreopoulos W."/>
            <person name="Angelini C."/>
            <person name="Antonin V."/>
            <person name="Barry K.W."/>
            <person name="Bougher N.L."/>
            <person name="Buchanan P."/>
            <person name="Buyck B."/>
            <person name="Bense V."/>
            <person name="Catcheside P."/>
            <person name="Chovatia M."/>
            <person name="Cooper J."/>
            <person name="Damon W."/>
            <person name="Desjardin D."/>
            <person name="Finy P."/>
            <person name="Geml J."/>
            <person name="Haridas S."/>
            <person name="Hughes K."/>
            <person name="Justo A."/>
            <person name="Karasinski D."/>
            <person name="Kautmanova I."/>
            <person name="Kiss B."/>
            <person name="Kocsube S."/>
            <person name="Kotiranta H."/>
            <person name="LaButti K.M."/>
            <person name="Lechner B.E."/>
            <person name="Liimatainen K."/>
            <person name="Lipzen A."/>
            <person name="Lukacs Z."/>
            <person name="Mihaltcheva S."/>
            <person name="Morgado L.N."/>
            <person name="Niskanen T."/>
            <person name="Noordeloos M.E."/>
            <person name="Ohm R.A."/>
            <person name="Ortiz-Santana B."/>
            <person name="Ovrebo C."/>
            <person name="Racz N."/>
            <person name="Riley R."/>
            <person name="Savchenko A."/>
            <person name="Shiryaev A."/>
            <person name="Soop K."/>
            <person name="Spirin V."/>
            <person name="Szebenyi C."/>
            <person name="Tomsovsky M."/>
            <person name="Tulloss R.E."/>
            <person name="Uehling J."/>
            <person name="Grigoriev I.V."/>
            <person name="Vagvolgyi C."/>
            <person name="Papp T."/>
            <person name="Martin F.M."/>
            <person name="Miettinen O."/>
            <person name="Hibbett D.S."/>
            <person name="Nagy L.G."/>
        </authorList>
    </citation>
    <scope>NUCLEOTIDE SEQUENCE [LARGE SCALE GENOMIC DNA]</scope>
    <source>
        <strain evidence="8 9">FP101781</strain>
    </source>
</reference>
<sequence>MLRQERKDRIRTRPEVNVLLLGQSESGKSTTLKQFQLLHDSAAFHAERIAWRAVIYLNLVKSMRRILESIAPETDAFDDHEELDGAEADVVIVSADGRPPSAIQGTKVPNYDLYLQKLEPLVELEERLIRLLSSPDGEEEATHFGPWGNYVSHFDGSENQPPMLANGHPGAVAARPSPTIVIPQKKQSSSTHQSNGYRHQTQKEVAVHSTTNWKKNFALGGSSKSPKSAHSGEIEGWWEDPDDPVHVINACAPAMMELWRDRNVRKRLREKRILLEETSGFYLNEISRITAKKYIPTNDDVLKARLKTMGVNEYTFMIRDGMNRGVEWRIYDVGGARNQRQAWIPYFDDINAIIFLAPISAFDQTLAENPRVNRLEDSLQLWKEIVSHKLLAKVDFVLFLNKIDLLQAKLDTGVRLNHYMPYYGDRPNDYDSVSKYFRTKFSNVHSNYTPNKERELYIHLTAVTDTRRTKIIIADVRDIIIKANLRKMRLV</sequence>
<dbReference type="GO" id="GO:0003924">
    <property type="term" value="F:GTPase activity"/>
    <property type="evidence" value="ECO:0007669"/>
    <property type="project" value="InterPro"/>
</dbReference>
<dbReference type="GO" id="GO:0005737">
    <property type="term" value="C:cytoplasm"/>
    <property type="evidence" value="ECO:0007669"/>
    <property type="project" value="TreeGrafter"/>
</dbReference>
<dbReference type="OrthoDB" id="5817230at2759"/>
<dbReference type="SMART" id="SM00275">
    <property type="entry name" value="G_alpha"/>
    <property type="match status" value="1"/>
</dbReference>
<keyword evidence="1 6" id="KW-0479">Metal-binding</keyword>
<gene>
    <name evidence="8" type="ORF">FA13DRAFT_247467</name>
</gene>
<evidence type="ECO:0000313" key="9">
    <source>
        <dbReference type="Proteomes" id="UP000298030"/>
    </source>
</evidence>
<dbReference type="PRINTS" id="PR00318">
    <property type="entry name" value="GPROTEINA"/>
</dbReference>
<dbReference type="Pfam" id="PF00503">
    <property type="entry name" value="G-alpha"/>
    <property type="match status" value="1"/>
</dbReference>
<dbReference type="InterPro" id="IPR001019">
    <property type="entry name" value="Gprotein_alpha_su"/>
</dbReference>
<dbReference type="GO" id="GO:0001664">
    <property type="term" value="F:G protein-coupled receptor binding"/>
    <property type="evidence" value="ECO:0007669"/>
    <property type="project" value="TreeGrafter"/>
</dbReference>
<dbReference type="FunFam" id="3.40.50.300:FF:000692">
    <property type="entry name" value="Guanine nucleotide-binding protein subunit alpha"/>
    <property type="match status" value="1"/>
</dbReference>
<keyword evidence="9" id="KW-1185">Reference proteome</keyword>
<dbReference type="Proteomes" id="UP000298030">
    <property type="component" value="Unassembled WGS sequence"/>
</dbReference>
<dbReference type="SUPFAM" id="SSF52540">
    <property type="entry name" value="P-loop containing nucleoside triphosphate hydrolases"/>
    <property type="match status" value="1"/>
</dbReference>
<comment type="caution">
    <text evidence="8">The sequence shown here is derived from an EMBL/GenBank/DDBJ whole genome shotgun (WGS) entry which is preliminary data.</text>
</comment>
<evidence type="ECO:0000256" key="7">
    <source>
        <dbReference type="SAM" id="MobiDB-lite"/>
    </source>
</evidence>
<evidence type="ECO:0000256" key="1">
    <source>
        <dbReference type="ARBA" id="ARBA00022723"/>
    </source>
</evidence>
<accession>A0A4Y7TDT1</accession>
<protein>
    <submittedName>
        <fullName evidence="8">G-alpha-domain-containing protein</fullName>
    </submittedName>
</protein>
<dbReference type="GO" id="GO:0005525">
    <property type="term" value="F:GTP binding"/>
    <property type="evidence" value="ECO:0007669"/>
    <property type="project" value="UniProtKB-KW"/>
</dbReference>
<feature type="region of interest" description="Disordered" evidence="7">
    <location>
        <begin position="217"/>
        <end position="237"/>
    </location>
</feature>